<proteinExistence type="predicted"/>
<keyword evidence="1" id="KW-0175">Coiled coil</keyword>
<dbReference type="Proteomes" id="UP000193689">
    <property type="component" value="Unassembled WGS sequence"/>
</dbReference>
<comment type="caution">
    <text evidence="2">The sequence shown here is derived from an EMBL/GenBank/DDBJ whole genome shotgun (WGS) entry which is preliminary data.</text>
</comment>
<sequence length="118" mass="13375">MPTTDEPKSDQTQFNLAVNALIKSREGIMELQPEIQALLERQGKVARELRLTKSAAECAVASGEVDKYSSVTFVLFKSRTEMQEIRDELRQLTKLCDEVEEEMRTAFLILLANPDLKS</sequence>
<keyword evidence="3" id="KW-1185">Reference proteome</keyword>
<reference evidence="2 3" key="1">
    <citation type="submission" date="2016-07" db="EMBL/GenBank/DDBJ databases">
        <title>Pervasive Adenine N6-methylation of Active Genes in Fungi.</title>
        <authorList>
            <consortium name="DOE Joint Genome Institute"/>
            <person name="Mondo S.J."/>
            <person name="Dannebaum R.O."/>
            <person name="Kuo R.C."/>
            <person name="Labutti K."/>
            <person name="Haridas S."/>
            <person name="Kuo A."/>
            <person name="Salamov A."/>
            <person name="Ahrendt S.R."/>
            <person name="Lipzen A."/>
            <person name="Sullivan W."/>
            <person name="Andreopoulos W.B."/>
            <person name="Clum A."/>
            <person name="Lindquist E."/>
            <person name="Daum C."/>
            <person name="Ramamoorthy G.K."/>
            <person name="Gryganskyi A."/>
            <person name="Culley D."/>
            <person name="Magnuson J.K."/>
            <person name="James T.Y."/>
            <person name="O'Malley M.A."/>
            <person name="Stajich J.E."/>
            <person name="Spatafora J.W."/>
            <person name="Visel A."/>
            <person name="Grigoriev I.V."/>
        </authorList>
    </citation>
    <scope>NUCLEOTIDE SEQUENCE [LARGE SCALE GENOMIC DNA]</scope>
    <source>
        <strain evidence="2 3">CBS 129021</strain>
    </source>
</reference>
<evidence type="ECO:0000313" key="3">
    <source>
        <dbReference type="Proteomes" id="UP000193689"/>
    </source>
</evidence>
<evidence type="ECO:0000256" key="1">
    <source>
        <dbReference type="SAM" id="Coils"/>
    </source>
</evidence>
<evidence type="ECO:0000313" key="2">
    <source>
        <dbReference type="EMBL" id="ORY60089.1"/>
    </source>
</evidence>
<dbReference type="AlphaFoldDB" id="A0A1Y2DLS4"/>
<dbReference type="EMBL" id="MCFJ01000012">
    <property type="protein sequence ID" value="ORY60089.1"/>
    <property type="molecule type" value="Genomic_DNA"/>
</dbReference>
<dbReference type="InParanoid" id="A0A1Y2DLS4"/>
<dbReference type="OrthoDB" id="10540874at2759"/>
<dbReference type="GeneID" id="63777119"/>
<organism evidence="2 3">
    <name type="scientific">Pseudomassariella vexata</name>
    <dbReference type="NCBI Taxonomy" id="1141098"/>
    <lineage>
        <taxon>Eukaryota</taxon>
        <taxon>Fungi</taxon>
        <taxon>Dikarya</taxon>
        <taxon>Ascomycota</taxon>
        <taxon>Pezizomycotina</taxon>
        <taxon>Sordariomycetes</taxon>
        <taxon>Xylariomycetidae</taxon>
        <taxon>Amphisphaeriales</taxon>
        <taxon>Pseudomassariaceae</taxon>
        <taxon>Pseudomassariella</taxon>
    </lineage>
</organism>
<gene>
    <name evidence="2" type="ORF">BCR38DRAFT_443904</name>
</gene>
<name>A0A1Y2DLS4_9PEZI</name>
<protein>
    <submittedName>
        <fullName evidence="2">Uncharacterized protein</fullName>
    </submittedName>
</protein>
<feature type="coiled-coil region" evidence="1">
    <location>
        <begin position="75"/>
        <end position="102"/>
    </location>
</feature>
<dbReference type="RefSeq" id="XP_040712523.1">
    <property type="nucleotide sequence ID" value="XM_040860907.1"/>
</dbReference>
<accession>A0A1Y2DLS4</accession>